<gene>
    <name evidence="2" type="ORF">EZ437_18635</name>
</gene>
<dbReference type="RefSeq" id="WP_131597584.1">
    <property type="nucleotide sequence ID" value="NZ_SJSL01000007.1"/>
</dbReference>
<keyword evidence="1" id="KW-0732">Signal</keyword>
<evidence type="ECO:0000256" key="1">
    <source>
        <dbReference type="SAM" id="SignalP"/>
    </source>
</evidence>
<comment type="caution">
    <text evidence="2">The sequence shown here is derived from an EMBL/GenBank/DDBJ whole genome shotgun (WGS) entry which is preliminary data.</text>
</comment>
<feature type="signal peptide" evidence="1">
    <location>
        <begin position="1"/>
        <end position="18"/>
    </location>
</feature>
<name>A0A4R0NCY6_9SPHI</name>
<evidence type="ECO:0000313" key="2">
    <source>
        <dbReference type="EMBL" id="TCC98209.1"/>
    </source>
</evidence>
<protein>
    <recommendedName>
        <fullName evidence="4">Lipocalin-like domain-containing protein</fullName>
    </recommendedName>
</protein>
<keyword evidence="3" id="KW-1185">Reference proteome</keyword>
<reference evidence="2 3" key="1">
    <citation type="submission" date="2019-02" db="EMBL/GenBank/DDBJ databases">
        <title>Pedobacter sp. RP-1-14 sp. nov., isolated from Arctic soil.</title>
        <authorList>
            <person name="Dahal R.H."/>
        </authorList>
    </citation>
    <scope>NUCLEOTIDE SEQUENCE [LARGE SCALE GENOMIC DNA]</scope>
    <source>
        <strain evidence="2 3">RP-1-14</strain>
    </source>
</reference>
<evidence type="ECO:0008006" key="4">
    <source>
        <dbReference type="Google" id="ProtNLM"/>
    </source>
</evidence>
<organism evidence="2 3">
    <name type="scientific">Pedobacter psychroterrae</name>
    <dbReference type="NCBI Taxonomy" id="2530453"/>
    <lineage>
        <taxon>Bacteria</taxon>
        <taxon>Pseudomonadati</taxon>
        <taxon>Bacteroidota</taxon>
        <taxon>Sphingobacteriia</taxon>
        <taxon>Sphingobacteriales</taxon>
        <taxon>Sphingobacteriaceae</taxon>
        <taxon>Pedobacter</taxon>
    </lineage>
</organism>
<dbReference type="Proteomes" id="UP000293347">
    <property type="component" value="Unassembled WGS sequence"/>
</dbReference>
<dbReference type="AlphaFoldDB" id="A0A4R0NCY6"/>
<evidence type="ECO:0000313" key="3">
    <source>
        <dbReference type="Proteomes" id="UP000293347"/>
    </source>
</evidence>
<sequence>MKVLTIIIALITGFSVTAQIKTTTTATADGSKSASFSLELGKPSTTITAQVNFEYPNGITPEPLVYKKGGNRKTYILVANETVAGMSKFEIDIFTGNKTLSKSTLLVWLSATSPSKGSLTNGTYNYSTKGPAERQEYEFSGTVKLGDVDVPITGGSFSVSSWDKRIAIKYNLTLNNGVKTTGEYNSDYEKEDRRKL</sequence>
<feature type="chain" id="PRO_5020242617" description="Lipocalin-like domain-containing protein" evidence="1">
    <location>
        <begin position="19"/>
        <end position="196"/>
    </location>
</feature>
<dbReference type="EMBL" id="SJSL01000007">
    <property type="protein sequence ID" value="TCC98209.1"/>
    <property type="molecule type" value="Genomic_DNA"/>
</dbReference>
<accession>A0A4R0NCY6</accession>
<proteinExistence type="predicted"/>